<reference evidence="3" key="1">
    <citation type="submission" date="2021-01" db="EMBL/GenBank/DDBJ databases">
        <authorList>
            <person name="Corre E."/>
            <person name="Pelletier E."/>
            <person name="Niang G."/>
            <person name="Scheremetjew M."/>
            <person name="Finn R."/>
            <person name="Kale V."/>
            <person name="Holt S."/>
            <person name="Cochrane G."/>
            <person name="Meng A."/>
            <person name="Brown T."/>
            <person name="Cohen L."/>
        </authorList>
    </citation>
    <scope>NUCLEOTIDE SEQUENCE</scope>
    <source>
        <strain evidence="3">NIES-2562</strain>
    </source>
</reference>
<evidence type="ECO:0000256" key="2">
    <source>
        <dbReference type="ARBA" id="ARBA00022946"/>
    </source>
</evidence>
<dbReference type="InterPro" id="IPR003690">
    <property type="entry name" value="MTERF"/>
</dbReference>
<dbReference type="AlphaFoldDB" id="A0A7S3D4H0"/>
<dbReference type="EMBL" id="HBIB01013000">
    <property type="protein sequence ID" value="CAE0246374.1"/>
    <property type="molecule type" value="Transcribed_RNA"/>
</dbReference>
<name>A0A7S3D4H0_9EUKA</name>
<dbReference type="PANTHER" id="PTHR13068">
    <property type="entry name" value="CGI-12 PROTEIN-RELATED"/>
    <property type="match status" value="1"/>
</dbReference>
<dbReference type="GO" id="GO:0003676">
    <property type="term" value="F:nucleic acid binding"/>
    <property type="evidence" value="ECO:0007669"/>
    <property type="project" value="InterPro"/>
</dbReference>
<comment type="similarity">
    <text evidence="1">Belongs to the mTERF family.</text>
</comment>
<dbReference type="InterPro" id="IPR038538">
    <property type="entry name" value="MTERF_sf"/>
</dbReference>
<proteinExistence type="inferred from homology"/>
<gene>
    <name evidence="3" type="ORF">PBIL07802_LOCUS8557</name>
</gene>
<protein>
    <submittedName>
        <fullName evidence="3">Uncharacterized protein</fullName>
    </submittedName>
</protein>
<dbReference type="SMART" id="SM00733">
    <property type="entry name" value="Mterf"/>
    <property type="match status" value="7"/>
</dbReference>
<keyword evidence="2" id="KW-0809">Transit peptide</keyword>
<dbReference type="Gene3D" id="1.25.70.10">
    <property type="entry name" value="Transcription termination factor 3, mitochondrial"/>
    <property type="match status" value="1"/>
</dbReference>
<evidence type="ECO:0000256" key="1">
    <source>
        <dbReference type="ARBA" id="ARBA00007692"/>
    </source>
</evidence>
<evidence type="ECO:0000313" key="3">
    <source>
        <dbReference type="EMBL" id="CAE0246374.1"/>
    </source>
</evidence>
<dbReference type="PANTHER" id="PTHR13068:SF173">
    <property type="entry name" value="EMB|CAB62602.1"/>
    <property type="match status" value="1"/>
</dbReference>
<accession>A0A7S3D4H0</accession>
<dbReference type="Pfam" id="PF02536">
    <property type="entry name" value="mTERF"/>
    <property type="match status" value="1"/>
</dbReference>
<sequence length="544" mass="60331">MAKCIGRVYCALADAFSQPYQSSHFSRNWGGSARCFVRAVHLAVAKPKIIMDPLYTDGTKLVLSAPMFRSSLSERASRLRRLGLANIRERLEDSELNRESIRQRILSAVTRTPTVQWQSVIAKGNFHDPAAEFDTQKRAGKIAHSVVKWSQIVGLSPSAQASSLPSIAEFLHDIGMSAEASLKLFSQVEKSFLLKNLGVDFLERRVRTFLSAGFRIEEVVQLFQKKPSLCMYKDEDELRTRLDYLRETVRMSEEQVRACIMKSPMVLQYDLPKHCQARIEFLRSLFLTNEEIAKIAARSPTIIVTQSVENGLKPAVQFLSALGLSVDQIGRMVVKCPSILTFSPSEKLAPVVSFFMDEVGLTRCETAVLLSRFSTLLALSIEDNLRPKLDYLVNELKGGPSQVLKCPKYFSYSLEGRIIPRYSFLKACGVWEPDKDSSLNVVSAGTKCGGAENGKDSGNGDGKQVRASKGRRCVKNNMPYILSSTDEAFAIEVAGRTPAAFKHFKDLLTQLTLENALTGQDHDGADGVGVCGPMHSPEHFSYAP</sequence>
<organism evidence="3">
    <name type="scientific">Palpitomonas bilix</name>
    <dbReference type="NCBI Taxonomy" id="652834"/>
    <lineage>
        <taxon>Eukaryota</taxon>
        <taxon>Eukaryota incertae sedis</taxon>
    </lineage>
</organism>